<evidence type="ECO:0000256" key="1">
    <source>
        <dbReference type="SAM" id="Phobius"/>
    </source>
</evidence>
<dbReference type="GeneID" id="24958839"/>
<dbReference type="SUPFAM" id="SSF82866">
    <property type="entry name" value="Multidrug efflux transporter AcrB transmembrane domain"/>
    <property type="match status" value="1"/>
</dbReference>
<feature type="transmembrane region" description="Helical" evidence="1">
    <location>
        <begin position="121"/>
        <end position="148"/>
    </location>
</feature>
<gene>
    <name evidence="2" type="ORF">BD01_0359</name>
</gene>
<sequence>MGALDAFSKAFSLVAENKRAYLLVLVALLLLSALSFSQFTHSNEAIVREKAYSNVLFEEYGTTSTSPDALIHELEASLLELFITVIVLSLVEYSVVKAYFLSLEDEDYSLLELLTEAVPRIPAVILVNILAYITALLVAAIPLVLLLVGAATLNLPIAFFGLLLFFAILPVILTFFVLVVPAYVESEGIGAFVEAFGLTFKNLLSSFGYGVLSFILAFGLALLMAPLLIPFMFSNANPLVIAVVEAPFKALFVCFLWAGGVLLYRDFKGIKGRKEEFLY</sequence>
<dbReference type="KEGG" id="tnu:BD01_0359"/>
<keyword evidence="3" id="KW-1185">Reference proteome</keyword>
<dbReference type="AlphaFoldDB" id="W8P3I7"/>
<evidence type="ECO:0000313" key="2">
    <source>
        <dbReference type="EMBL" id="AHL21985.1"/>
    </source>
</evidence>
<proteinExistence type="predicted"/>
<feature type="transmembrane region" description="Helical" evidence="1">
    <location>
        <begin position="239"/>
        <end position="264"/>
    </location>
</feature>
<dbReference type="OrthoDB" id="101940at2157"/>
<keyword evidence="1" id="KW-0472">Membrane</keyword>
<feature type="transmembrane region" description="Helical" evidence="1">
    <location>
        <begin position="20"/>
        <end position="40"/>
    </location>
</feature>
<organism evidence="2 3">
    <name type="scientific">Thermococcus nautili</name>
    <dbReference type="NCBI Taxonomy" id="195522"/>
    <lineage>
        <taxon>Archaea</taxon>
        <taxon>Methanobacteriati</taxon>
        <taxon>Methanobacteriota</taxon>
        <taxon>Thermococci</taxon>
        <taxon>Thermococcales</taxon>
        <taxon>Thermococcaceae</taxon>
        <taxon>Thermococcus</taxon>
    </lineage>
</organism>
<keyword evidence="1" id="KW-0812">Transmembrane</keyword>
<dbReference type="EMBL" id="CP007264">
    <property type="protein sequence ID" value="AHL21985.1"/>
    <property type="molecule type" value="Genomic_DNA"/>
</dbReference>
<evidence type="ECO:0000313" key="3">
    <source>
        <dbReference type="Proteomes" id="UP000019434"/>
    </source>
</evidence>
<dbReference type="eggNOG" id="arCOG05815">
    <property type="taxonomic scope" value="Archaea"/>
</dbReference>
<feature type="transmembrane region" description="Helical" evidence="1">
    <location>
        <begin position="81"/>
        <end position="101"/>
    </location>
</feature>
<keyword evidence="1" id="KW-1133">Transmembrane helix</keyword>
<feature type="transmembrane region" description="Helical" evidence="1">
    <location>
        <begin position="155"/>
        <end position="182"/>
    </location>
</feature>
<feature type="transmembrane region" description="Helical" evidence="1">
    <location>
        <begin position="211"/>
        <end position="233"/>
    </location>
</feature>
<name>W8P3I7_9EURY</name>
<dbReference type="HOGENOM" id="CLU_082327_0_0_2"/>
<dbReference type="Proteomes" id="UP000019434">
    <property type="component" value="Chromosome"/>
</dbReference>
<dbReference type="RefSeq" id="WP_042689308.1">
    <property type="nucleotide sequence ID" value="NZ_CP007264.1"/>
</dbReference>
<reference evidence="2 3" key="1">
    <citation type="submission" date="2014-02" db="EMBL/GenBank/DDBJ databases">
        <title>Genome Sequence of an Hyperthermophilic Archaeon, Thermococcus nautili 30-1, producing viral vesicles.</title>
        <authorList>
            <person name="Oberto J."/>
            <person name="Gaudin M."/>
            <person name="Cossu M."/>
            <person name="Gorlas A."/>
            <person name="Slesarev A."/>
            <person name="Marguet E."/>
            <person name="Forterre P."/>
        </authorList>
    </citation>
    <scope>NUCLEOTIDE SEQUENCE [LARGE SCALE GENOMIC DNA]</scope>
    <source>
        <strain evidence="2 3">30-1</strain>
    </source>
</reference>
<accession>W8P3I7</accession>
<protein>
    <submittedName>
        <fullName evidence="2">Putative membrane protein, conserved</fullName>
    </submittedName>
</protein>